<gene>
    <name evidence="1" type="ORF">F511_12304</name>
</gene>
<evidence type="ECO:0000313" key="1">
    <source>
        <dbReference type="EMBL" id="KZV52104.1"/>
    </source>
</evidence>
<evidence type="ECO:0000313" key="2">
    <source>
        <dbReference type="Proteomes" id="UP000250235"/>
    </source>
</evidence>
<reference evidence="1 2" key="1">
    <citation type="journal article" date="2015" name="Proc. Natl. Acad. Sci. U.S.A.">
        <title>The resurrection genome of Boea hygrometrica: A blueprint for survival of dehydration.</title>
        <authorList>
            <person name="Xiao L."/>
            <person name="Yang G."/>
            <person name="Zhang L."/>
            <person name="Yang X."/>
            <person name="Zhao S."/>
            <person name="Ji Z."/>
            <person name="Zhou Q."/>
            <person name="Hu M."/>
            <person name="Wang Y."/>
            <person name="Chen M."/>
            <person name="Xu Y."/>
            <person name="Jin H."/>
            <person name="Xiao X."/>
            <person name="Hu G."/>
            <person name="Bao F."/>
            <person name="Hu Y."/>
            <person name="Wan P."/>
            <person name="Li L."/>
            <person name="Deng X."/>
            <person name="Kuang T."/>
            <person name="Xiang C."/>
            <person name="Zhu J.K."/>
            <person name="Oliver M.J."/>
            <person name="He Y."/>
        </authorList>
    </citation>
    <scope>NUCLEOTIDE SEQUENCE [LARGE SCALE GENOMIC DNA]</scope>
    <source>
        <strain evidence="2">cv. XS01</strain>
    </source>
</reference>
<name>A0A2Z7D521_9LAMI</name>
<keyword evidence="2" id="KW-1185">Reference proteome</keyword>
<dbReference type="AlphaFoldDB" id="A0A2Z7D521"/>
<sequence length="199" mass="22434">MQIDSDLVIYRTTLLRTFQVVPICRVDKSEIGKRKLEKQVAGPPPCAAATTMSRARYGERDTIARWPRDGRSHVARWPRDTSEVAGRFRYRWPRHACRLAHSCTIVKRRSRAPCCAKIAHGGRCASRRRPAAAAPRLCYWLRKMLRYGREVTGLLCTRLARDVDGAPRLVAAACALAAHVIFVWRPPAGRRSGESPTMS</sequence>
<dbReference type="Proteomes" id="UP000250235">
    <property type="component" value="Unassembled WGS sequence"/>
</dbReference>
<dbReference type="EMBL" id="KQ991171">
    <property type="protein sequence ID" value="KZV52104.1"/>
    <property type="molecule type" value="Genomic_DNA"/>
</dbReference>
<accession>A0A2Z7D521</accession>
<protein>
    <submittedName>
        <fullName evidence="1">Pentatricopeptide repeat-containing protein</fullName>
    </submittedName>
</protein>
<organism evidence="1 2">
    <name type="scientific">Dorcoceras hygrometricum</name>
    <dbReference type="NCBI Taxonomy" id="472368"/>
    <lineage>
        <taxon>Eukaryota</taxon>
        <taxon>Viridiplantae</taxon>
        <taxon>Streptophyta</taxon>
        <taxon>Embryophyta</taxon>
        <taxon>Tracheophyta</taxon>
        <taxon>Spermatophyta</taxon>
        <taxon>Magnoliopsida</taxon>
        <taxon>eudicotyledons</taxon>
        <taxon>Gunneridae</taxon>
        <taxon>Pentapetalae</taxon>
        <taxon>asterids</taxon>
        <taxon>lamiids</taxon>
        <taxon>Lamiales</taxon>
        <taxon>Gesneriaceae</taxon>
        <taxon>Didymocarpoideae</taxon>
        <taxon>Trichosporeae</taxon>
        <taxon>Loxocarpinae</taxon>
        <taxon>Dorcoceras</taxon>
    </lineage>
</organism>
<proteinExistence type="predicted"/>